<sequence length="276" mass="30381">MATPRDSTKAKTPGTIRTGMGGWVFAPWRGVFYPDDLVQKRELEYASRHVTAIEINGTYYRAPDAATYRKWAAETPEGFVFSVKAPRHIVQTKQLATAGERIERFVDGASALGDRLGPILWQFLATRVFDPDDMAAFLDLLPEKAGGMTLRHAVEVRNESFMDERWLELARDRGVATVFTDSPEHPSFADLTGPFVYARLMGSRATEKNGYPAKELKTWAKHAGTWAAGGDPLDLPHVGEALAKGAPRDVFVYFISAAKERNPAAAVALGKLVDNA</sequence>
<dbReference type="EMBL" id="CP017480">
    <property type="protein sequence ID" value="APG03843.1"/>
    <property type="molecule type" value="Genomic_DNA"/>
</dbReference>
<name>A0A0G9H9X7_9GAMM</name>
<dbReference type="RefSeq" id="WP_046968397.1">
    <property type="nucleotide sequence ID" value="NZ_CP017480.1"/>
</dbReference>
<dbReference type="Proteomes" id="UP000182987">
    <property type="component" value="Chromosome"/>
</dbReference>
<proteinExistence type="predicted"/>
<dbReference type="PANTHER" id="PTHR30348:SF4">
    <property type="entry name" value="DUF72 DOMAIN-CONTAINING PROTEIN"/>
    <property type="match status" value="1"/>
</dbReference>
<accession>A0A0G9H9X7</accession>
<gene>
    <name evidence="1" type="ORF">BJI69_07935</name>
</gene>
<dbReference type="OrthoDB" id="9780310at2"/>
<dbReference type="KEGG" id="lrz:BJI69_07935"/>
<dbReference type="InterPro" id="IPR002763">
    <property type="entry name" value="DUF72"/>
</dbReference>
<dbReference type="PATRIC" id="fig|1440763.5.peg.2785"/>
<dbReference type="PANTHER" id="PTHR30348">
    <property type="entry name" value="UNCHARACTERIZED PROTEIN YECE"/>
    <property type="match status" value="1"/>
</dbReference>
<reference evidence="2" key="1">
    <citation type="submission" date="2016-09" db="EMBL/GenBank/DDBJ databases">
        <authorList>
            <person name="Lysoe E."/>
        </authorList>
    </citation>
    <scope>NUCLEOTIDE SEQUENCE [LARGE SCALE GENOMIC DNA]</scope>
    <source>
        <strain evidence="2">LJ96T</strain>
    </source>
</reference>
<dbReference type="STRING" id="1440763.BJI69_07935"/>
<protein>
    <submittedName>
        <fullName evidence="1">Uncharacterized protein</fullName>
    </submittedName>
</protein>
<dbReference type="Gene3D" id="3.20.20.410">
    <property type="entry name" value="Protein of unknown function UPF0759"/>
    <property type="match status" value="1"/>
</dbReference>
<evidence type="ECO:0000313" key="2">
    <source>
        <dbReference type="Proteomes" id="UP000182987"/>
    </source>
</evidence>
<organism evidence="1 2">
    <name type="scientific">Luteibacter rhizovicinus DSM 16549</name>
    <dbReference type="NCBI Taxonomy" id="1440763"/>
    <lineage>
        <taxon>Bacteria</taxon>
        <taxon>Pseudomonadati</taxon>
        <taxon>Pseudomonadota</taxon>
        <taxon>Gammaproteobacteria</taxon>
        <taxon>Lysobacterales</taxon>
        <taxon>Rhodanobacteraceae</taxon>
        <taxon>Luteibacter</taxon>
    </lineage>
</organism>
<evidence type="ECO:0000313" key="1">
    <source>
        <dbReference type="EMBL" id="APG03843.1"/>
    </source>
</evidence>
<dbReference type="SUPFAM" id="SSF117396">
    <property type="entry name" value="TM1631-like"/>
    <property type="match status" value="1"/>
</dbReference>
<keyword evidence="2" id="KW-1185">Reference proteome</keyword>
<dbReference type="Pfam" id="PF01904">
    <property type="entry name" value="DUF72"/>
    <property type="match status" value="1"/>
</dbReference>
<dbReference type="InterPro" id="IPR036520">
    <property type="entry name" value="UPF0759_sf"/>
</dbReference>
<dbReference type="AlphaFoldDB" id="A0A0G9H9X7"/>